<evidence type="ECO:0000313" key="7">
    <source>
        <dbReference type="Proteomes" id="UP000266178"/>
    </source>
</evidence>
<name>A0A399F9Z9_9DEIN</name>
<evidence type="ECO:0000256" key="3">
    <source>
        <dbReference type="ARBA" id="ARBA00022989"/>
    </source>
</evidence>
<reference evidence="6 7" key="1">
    <citation type="submission" date="2018-08" db="EMBL/GenBank/DDBJ databases">
        <title>Meiothermus granaticius genome AF-68 sequencing project.</title>
        <authorList>
            <person name="Da Costa M.S."/>
            <person name="Albuquerque L."/>
            <person name="Raposo P."/>
            <person name="Froufe H.J.C."/>
            <person name="Barroso C.S."/>
            <person name="Egas C."/>
        </authorList>
    </citation>
    <scope>NUCLEOTIDE SEQUENCE [LARGE SCALE GENOMIC DNA]</scope>
    <source>
        <strain evidence="6 7">AF-68</strain>
    </source>
</reference>
<dbReference type="Proteomes" id="UP000266178">
    <property type="component" value="Unassembled WGS sequence"/>
</dbReference>
<keyword evidence="7" id="KW-1185">Reference proteome</keyword>
<dbReference type="Pfam" id="PF06803">
    <property type="entry name" value="DUF1232"/>
    <property type="match status" value="1"/>
</dbReference>
<keyword evidence="3" id="KW-1133">Transmembrane helix</keyword>
<dbReference type="InterPro" id="IPR010652">
    <property type="entry name" value="DUF1232"/>
</dbReference>
<organism evidence="6 7">
    <name type="scientific">Meiothermus granaticius NBRC 107808</name>
    <dbReference type="NCBI Taxonomy" id="1227551"/>
    <lineage>
        <taxon>Bacteria</taxon>
        <taxon>Thermotogati</taxon>
        <taxon>Deinococcota</taxon>
        <taxon>Deinococci</taxon>
        <taxon>Thermales</taxon>
        <taxon>Thermaceae</taxon>
        <taxon>Meiothermus</taxon>
    </lineage>
</organism>
<dbReference type="EMBL" id="QWLB01000006">
    <property type="protein sequence ID" value="RIH93404.1"/>
    <property type="molecule type" value="Genomic_DNA"/>
</dbReference>
<comment type="caution">
    <text evidence="6">The sequence shown here is derived from an EMBL/GenBank/DDBJ whole genome shotgun (WGS) entry which is preliminary data.</text>
</comment>
<evidence type="ECO:0000256" key="1">
    <source>
        <dbReference type="ARBA" id="ARBA00004127"/>
    </source>
</evidence>
<proteinExistence type="predicted"/>
<dbReference type="InterPro" id="IPR016983">
    <property type="entry name" value="UCP031804"/>
</dbReference>
<accession>A0A399F9Z9</accession>
<keyword evidence="2" id="KW-0812">Transmembrane</keyword>
<comment type="subcellular location">
    <subcellularLocation>
        <location evidence="1">Endomembrane system</location>
        <topology evidence="1">Multi-pass membrane protein</topology>
    </subcellularLocation>
</comment>
<gene>
    <name evidence="6" type="ORF">Mgrana_00660</name>
</gene>
<keyword evidence="4" id="KW-0472">Membrane</keyword>
<evidence type="ECO:0000256" key="2">
    <source>
        <dbReference type="ARBA" id="ARBA00022692"/>
    </source>
</evidence>
<evidence type="ECO:0000259" key="5">
    <source>
        <dbReference type="Pfam" id="PF06803"/>
    </source>
</evidence>
<sequence>MERAEDKEHGVELCLVEGLELKAYERRYSHRGFWAKLSRFARAAGLEVVEKALWLYYTLAAPETPPSAKRIILGALAYFILPLDFIPDAIVGVGFTDDLSVLLLAVGTVARYITPEVKERAQRKAEEWFVEEPVAVG</sequence>
<evidence type="ECO:0000313" key="6">
    <source>
        <dbReference type="EMBL" id="RIH93404.1"/>
    </source>
</evidence>
<dbReference type="PIRSF" id="PIRSF031804">
    <property type="entry name" value="UCP031804"/>
    <property type="match status" value="1"/>
</dbReference>
<dbReference type="AlphaFoldDB" id="A0A399F9Z9"/>
<dbReference type="RefSeq" id="WP_240631230.1">
    <property type="nucleotide sequence ID" value="NZ_BJXM01000013.1"/>
</dbReference>
<dbReference type="GO" id="GO:0012505">
    <property type="term" value="C:endomembrane system"/>
    <property type="evidence" value="ECO:0007669"/>
    <property type="project" value="UniProtKB-SubCell"/>
</dbReference>
<protein>
    <recommendedName>
        <fullName evidence="5">DUF1232 domain-containing protein</fullName>
    </recommendedName>
</protein>
<evidence type="ECO:0000256" key="4">
    <source>
        <dbReference type="ARBA" id="ARBA00023136"/>
    </source>
</evidence>
<feature type="domain" description="DUF1232" evidence="5">
    <location>
        <begin position="68"/>
        <end position="104"/>
    </location>
</feature>